<name>A0A417XWA2_9ACTN</name>
<protein>
    <submittedName>
        <fullName evidence="1">Uncharacterized protein</fullName>
    </submittedName>
</protein>
<dbReference type="AlphaFoldDB" id="A0A417XWA2"/>
<proteinExistence type="predicted"/>
<organism evidence="1 2">
    <name type="scientific">Nocardioides immobilis</name>
    <dbReference type="NCBI Taxonomy" id="2049295"/>
    <lineage>
        <taxon>Bacteria</taxon>
        <taxon>Bacillati</taxon>
        <taxon>Actinomycetota</taxon>
        <taxon>Actinomycetes</taxon>
        <taxon>Propionibacteriales</taxon>
        <taxon>Nocardioidaceae</taxon>
        <taxon>Nocardioides</taxon>
    </lineage>
</organism>
<dbReference type="RefSeq" id="WP_118927703.1">
    <property type="nucleotide sequence ID" value="NZ_QXGH01000030.1"/>
</dbReference>
<comment type="caution">
    <text evidence="1">The sequence shown here is derived from an EMBL/GenBank/DDBJ whole genome shotgun (WGS) entry which is preliminary data.</text>
</comment>
<dbReference type="EMBL" id="QXGH01000030">
    <property type="protein sequence ID" value="RHW24692.1"/>
    <property type="molecule type" value="Genomic_DNA"/>
</dbReference>
<keyword evidence="2" id="KW-1185">Reference proteome</keyword>
<evidence type="ECO:0000313" key="2">
    <source>
        <dbReference type="Proteomes" id="UP000283644"/>
    </source>
</evidence>
<accession>A0A417XWA2</accession>
<dbReference type="OrthoDB" id="9887569at2"/>
<gene>
    <name evidence="1" type="ORF">D0Z08_23515</name>
</gene>
<reference evidence="1 2" key="1">
    <citation type="submission" date="2018-09" db="EMBL/GenBank/DDBJ databases">
        <title>Genome sequencing of Nocardioides immobilis CCTCC AB 2017083 for comparison to Nocardioides silvaticus.</title>
        <authorList>
            <person name="Li C."/>
            <person name="Wang G."/>
        </authorList>
    </citation>
    <scope>NUCLEOTIDE SEQUENCE [LARGE SCALE GENOMIC DNA]</scope>
    <source>
        <strain evidence="1 2">CCTCC AB 2017083</strain>
    </source>
</reference>
<sequence length="106" mass="11233">MSTMHIATATRSYARSVERVAAKTTDPVVTERLLTAAIDLRIALELLPEGSPRQLFELRQRAAAVAAIPTVGTSAQRALLAAHAVFAERAAEWALACGLGTRPAPV</sequence>
<evidence type="ECO:0000313" key="1">
    <source>
        <dbReference type="EMBL" id="RHW24692.1"/>
    </source>
</evidence>
<dbReference type="Proteomes" id="UP000283644">
    <property type="component" value="Unassembled WGS sequence"/>
</dbReference>